<keyword evidence="1" id="KW-0472">Membrane</keyword>
<dbReference type="AlphaFoldDB" id="A0A396IXI5"/>
<organism evidence="2 3">
    <name type="scientific">Medicago truncatula</name>
    <name type="common">Barrel medic</name>
    <name type="synonym">Medicago tribuloides</name>
    <dbReference type="NCBI Taxonomy" id="3880"/>
    <lineage>
        <taxon>Eukaryota</taxon>
        <taxon>Viridiplantae</taxon>
        <taxon>Streptophyta</taxon>
        <taxon>Embryophyta</taxon>
        <taxon>Tracheophyta</taxon>
        <taxon>Spermatophyta</taxon>
        <taxon>Magnoliopsida</taxon>
        <taxon>eudicotyledons</taxon>
        <taxon>Gunneridae</taxon>
        <taxon>Pentapetalae</taxon>
        <taxon>rosids</taxon>
        <taxon>fabids</taxon>
        <taxon>Fabales</taxon>
        <taxon>Fabaceae</taxon>
        <taxon>Papilionoideae</taxon>
        <taxon>50 kb inversion clade</taxon>
        <taxon>NPAAA clade</taxon>
        <taxon>Hologalegina</taxon>
        <taxon>IRL clade</taxon>
        <taxon>Trifolieae</taxon>
        <taxon>Medicago</taxon>
    </lineage>
</organism>
<dbReference type="GO" id="GO:0005227">
    <property type="term" value="F:calcium-activated cation channel activity"/>
    <property type="evidence" value="ECO:0007669"/>
    <property type="project" value="InterPro"/>
</dbReference>
<dbReference type="Proteomes" id="UP000265566">
    <property type="component" value="Chromosome 3"/>
</dbReference>
<evidence type="ECO:0000313" key="2">
    <source>
        <dbReference type="EMBL" id="RHN70416.1"/>
    </source>
</evidence>
<feature type="transmembrane region" description="Helical" evidence="1">
    <location>
        <begin position="42"/>
        <end position="62"/>
    </location>
</feature>
<dbReference type="PANTHER" id="PTHR13018:SF117">
    <property type="entry name" value="CSC1-LIKE PROTEIN RXW8"/>
    <property type="match status" value="1"/>
</dbReference>
<gene>
    <name evidence="2" type="ORF">MtrunA17_Chr3g0135301</name>
</gene>
<feature type="transmembrane region" description="Helical" evidence="1">
    <location>
        <begin position="12"/>
        <end position="30"/>
    </location>
</feature>
<comment type="caution">
    <text evidence="2">The sequence shown here is derived from an EMBL/GenBank/DDBJ whole genome shotgun (WGS) entry which is preliminary data.</text>
</comment>
<dbReference type="InterPro" id="IPR045122">
    <property type="entry name" value="Csc1-like"/>
</dbReference>
<keyword evidence="1" id="KW-0812">Transmembrane</keyword>
<dbReference type="PANTHER" id="PTHR13018">
    <property type="entry name" value="PROBABLE MEMBRANE PROTEIN DUF221-RELATED"/>
    <property type="match status" value="1"/>
</dbReference>
<name>A0A396IXI5_MEDTR</name>
<protein>
    <recommendedName>
        <fullName evidence="4">Transmembrane protein</fullName>
    </recommendedName>
</protein>
<proteinExistence type="predicted"/>
<dbReference type="EMBL" id="PSQE01000003">
    <property type="protein sequence ID" value="RHN70416.1"/>
    <property type="molecule type" value="Genomic_DNA"/>
</dbReference>
<accession>A0A396IXI5</accession>
<feature type="transmembrane region" description="Helical" evidence="1">
    <location>
        <begin position="69"/>
        <end position="87"/>
    </location>
</feature>
<sequence>MVLVYLCCFRVLELLLFISDGVFCIINVYITKYDGGGQLWPIAHTTSIFSLLVAQVIALGVFGLKRSTVAAGFTIPLLIGTVLFNQYCRQRFLPVFKNNAAQVLIDMDHRDETFRRMEEIYHQLHSAYCQFNNTSPPQSECFSYSGDISERVQSLHTPKDLETGKKIMQPEMSWPIVRR</sequence>
<evidence type="ECO:0000256" key="1">
    <source>
        <dbReference type="SAM" id="Phobius"/>
    </source>
</evidence>
<evidence type="ECO:0008006" key="4">
    <source>
        <dbReference type="Google" id="ProtNLM"/>
    </source>
</evidence>
<evidence type="ECO:0000313" key="3">
    <source>
        <dbReference type="Proteomes" id="UP000265566"/>
    </source>
</evidence>
<dbReference type="Gramene" id="rna18995">
    <property type="protein sequence ID" value="RHN70416.1"/>
    <property type="gene ID" value="gene18995"/>
</dbReference>
<keyword evidence="1" id="KW-1133">Transmembrane helix</keyword>
<reference evidence="3" key="1">
    <citation type="journal article" date="2018" name="Nat. Plants">
        <title>Whole-genome landscape of Medicago truncatula symbiotic genes.</title>
        <authorList>
            <person name="Pecrix Y."/>
            <person name="Staton S.E."/>
            <person name="Sallet E."/>
            <person name="Lelandais-Briere C."/>
            <person name="Moreau S."/>
            <person name="Carrere S."/>
            <person name="Blein T."/>
            <person name="Jardinaud M.F."/>
            <person name="Latrasse D."/>
            <person name="Zouine M."/>
            <person name="Zahm M."/>
            <person name="Kreplak J."/>
            <person name="Mayjonade B."/>
            <person name="Satge C."/>
            <person name="Perez M."/>
            <person name="Cauet S."/>
            <person name="Marande W."/>
            <person name="Chantry-Darmon C."/>
            <person name="Lopez-Roques C."/>
            <person name="Bouchez O."/>
            <person name="Berard A."/>
            <person name="Debelle F."/>
            <person name="Munos S."/>
            <person name="Bendahmane A."/>
            <person name="Berges H."/>
            <person name="Niebel A."/>
            <person name="Buitink J."/>
            <person name="Frugier F."/>
            <person name="Benhamed M."/>
            <person name="Crespi M."/>
            <person name="Gouzy J."/>
            <person name="Gamas P."/>
        </authorList>
    </citation>
    <scope>NUCLEOTIDE SEQUENCE [LARGE SCALE GENOMIC DNA]</scope>
    <source>
        <strain evidence="3">cv. Jemalong A17</strain>
    </source>
</reference>